<dbReference type="RefSeq" id="WP_003475769.1">
    <property type="nucleotide sequence ID" value="NC_008261.1"/>
</dbReference>
<dbReference type="Gene3D" id="2.30.30.320">
    <property type="entry name" value="DUF1653-like domain"/>
    <property type="match status" value="1"/>
</dbReference>
<dbReference type="KEGG" id="cpf:CPF_1665"/>
<dbReference type="InterPro" id="IPR023387">
    <property type="entry name" value="DUF1653-like_dom"/>
</dbReference>
<protein>
    <recommendedName>
        <fullName evidence="1">DUF1653 domain-containing protein</fullName>
    </recommendedName>
</protein>
<dbReference type="AlphaFoldDB" id="A0A0H2YU47"/>
<organism evidence="2 3">
    <name type="scientific">Clostridium perfringens (strain ATCC 13124 / DSM 756 / JCM 1290 / NCIMB 6125 / NCTC 8237 / Type A)</name>
    <dbReference type="NCBI Taxonomy" id="195103"/>
    <lineage>
        <taxon>Bacteria</taxon>
        <taxon>Bacillati</taxon>
        <taxon>Bacillota</taxon>
        <taxon>Clostridia</taxon>
        <taxon>Eubacteriales</taxon>
        <taxon>Clostridiaceae</taxon>
        <taxon>Clostridium</taxon>
    </lineage>
</organism>
<evidence type="ECO:0000313" key="3">
    <source>
        <dbReference type="Proteomes" id="UP000001823"/>
    </source>
</evidence>
<dbReference type="EMBL" id="CP000246">
    <property type="protein sequence ID" value="ABG84062.1"/>
    <property type="molecule type" value="Genomic_DNA"/>
</dbReference>
<dbReference type="PaxDb" id="195103-CPF_1665"/>
<dbReference type="Pfam" id="PF07866">
    <property type="entry name" value="DUF1653"/>
    <property type="match status" value="1"/>
</dbReference>
<dbReference type="HOGENOM" id="CLU_097488_3_1_9"/>
<dbReference type="STRING" id="195103.CPF_1665"/>
<evidence type="ECO:0000313" key="2">
    <source>
        <dbReference type="EMBL" id="ABG84062.1"/>
    </source>
</evidence>
<dbReference type="eggNOG" id="COG4728">
    <property type="taxonomic scope" value="Bacteria"/>
</dbReference>
<feature type="domain" description="DUF1653" evidence="1">
    <location>
        <begin position="12"/>
        <end position="75"/>
    </location>
</feature>
<sequence length="85" mass="10111">MERNIEKSIGKIFRHFKGDLYLVEGVVTHSESGEKMVLYRALYGECGQFVRPYDMFLEEVPKEKENPTGQKYRFQEFEVESLNRK</sequence>
<dbReference type="Proteomes" id="UP000001823">
    <property type="component" value="Chromosome"/>
</dbReference>
<keyword evidence="3" id="KW-1185">Reference proteome</keyword>
<gene>
    <name evidence="2" type="ordered locus">CPF_1665</name>
</gene>
<accession>A0A0H2YU47</accession>
<reference evidence="2 3" key="1">
    <citation type="journal article" date="2006" name="Genome Res.">
        <title>Skewed genomic variability in strains of the toxigenic bacterial pathogen, Clostridium perfringens.</title>
        <authorList>
            <person name="Myers G.S."/>
            <person name="Rasko D.A."/>
            <person name="Cheung J.K."/>
            <person name="Ravel J."/>
            <person name="Seshadri R."/>
            <person name="Deboy R.T."/>
            <person name="Ren Q."/>
            <person name="Varga J."/>
            <person name="Awad M.M."/>
            <person name="Brinkac L.M."/>
            <person name="Daugherty S.C."/>
            <person name="Haft D.H."/>
            <person name="Dodson R.J."/>
            <person name="Madupu R."/>
            <person name="Nelson W.C."/>
            <person name="Rosovitz M.J."/>
            <person name="Sullivan S.A."/>
            <person name="Khouri H."/>
            <person name="Dimitrov G.I."/>
            <person name="Watkins K.L."/>
            <person name="Mulligan S."/>
            <person name="Benton J."/>
            <person name="Radune D."/>
            <person name="Fisher D.J."/>
            <person name="Atkins H.S."/>
            <person name="Hiscox T."/>
            <person name="Jost B.H."/>
            <person name="Billington S.J."/>
            <person name="Songer J.G."/>
            <person name="McClane B.A."/>
            <person name="Titball R.W."/>
            <person name="Rood J.I."/>
            <person name="Melville S.B."/>
            <person name="Paulsen I.T."/>
        </authorList>
    </citation>
    <scope>NUCLEOTIDE SEQUENCE [LARGE SCALE GENOMIC DNA]</scope>
    <source>
        <strain evidence="3">ATCC 13124 / DSM 756 / JCM 1290 / NCIMB 6125 / NCTC 8237 / S 107 / Type A</strain>
    </source>
</reference>
<evidence type="ECO:0000259" key="1">
    <source>
        <dbReference type="Pfam" id="PF07866"/>
    </source>
</evidence>
<dbReference type="InterPro" id="IPR037135">
    <property type="entry name" value="DUF1653-like_dom_sf"/>
</dbReference>
<proteinExistence type="predicted"/>
<name>A0A0H2YU47_CLOP1</name>